<gene>
    <name evidence="1" type="ORF">NC595_07150</name>
</gene>
<comment type="caution">
    <text evidence="1">The sequence shown here is derived from an EMBL/GenBank/DDBJ whole genome shotgun (WGS) entry which is preliminary data.</text>
</comment>
<keyword evidence="2" id="KW-1185">Reference proteome</keyword>
<proteinExistence type="predicted"/>
<dbReference type="Proteomes" id="UP001204615">
    <property type="component" value="Unassembled WGS sequence"/>
</dbReference>
<sequence>MRLLVFSRRSLQQRLDALVDHLAPKTLSDLAARLDRRGTGRLPAMWETAWLSALGQVGPFEHERPLPDGSKPDFLIHVPDGAGALEVVGDITTVSDRGVHANNPVDMFWKEFQRHVQAAGLNPNHFNCQIGHRTEGSWPDIRHVLQLPPRSRLVAFVKQQVAPVLRQWAASQPDHAQHTIATSEASISLKYDTSQQYAGGGHISYNSYTSPTRNPIFNQLKSKEDQLRSAPANAMRVVILCDGGCHALKRRVFSTTLSSDEIVERFLRKSTVIDVVLLISVDSKSLNWYDRKLELQPRIVSAPAAAGSRRSVQASAVVRDYLERAIAHLPSPVLDCHNASLRTDLPSPGTGTLGLRMSDHKIELSARVVLDLLAGKVSTQELQRIYGWGPGSERNEPNPFARKLARGQLITGAKVLPGADADDDWLEFSFGEPDPAAAPFRTRVADDVP</sequence>
<dbReference type="EMBL" id="JAMZEK010000001">
    <property type="protein sequence ID" value="MCP1373835.1"/>
    <property type="molecule type" value="Genomic_DNA"/>
</dbReference>
<accession>A0ABT1F9P1</accession>
<name>A0ABT1F9P1_9GAMM</name>
<reference evidence="1 2" key="1">
    <citation type="submission" date="2022-06" db="EMBL/GenBank/DDBJ databases">
        <title>Dyella sp. Sa strain:Sa Genome sequencing.</title>
        <authorList>
            <person name="Park S."/>
        </authorList>
    </citation>
    <scope>NUCLEOTIDE SEQUENCE [LARGE SCALE GENOMIC DNA]</scope>
    <source>
        <strain evidence="1 2">Sa</strain>
    </source>
</reference>
<evidence type="ECO:0000313" key="1">
    <source>
        <dbReference type="EMBL" id="MCP1373835.1"/>
    </source>
</evidence>
<protein>
    <submittedName>
        <fullName evidence="1">Uncharacterized protein</fullName>
    </submittedName>
</protein>
<organism evidence="1 2">
    <name type="scientific">Dyella lutea</name>
    <dbReference type="NCBI Taxonomy" id="2950441"/>
    <lineage>
        <taxon>Bacteria</taxon>
        <taxon>Pseudomonadati</taxon>
        <taxon>Pseudomonadota</taxon>
        <taxon>Gammaproteobacteria</taxon>
        <taxon>Lysobacterales</taxon>
        <taxon>Rhodanobacteraceae</taxon>
        <taxon>Dyella</taxon>
    </lineage>
</organism>
<evidence type="ECO:0000313" key="2">
    <source>
        <dbReference type="Proteomes" id="UP001204615"/>
    </source>
</evidence>
<dbReference type="RefSeq" id="WP_253565648.1">
    <property type="nucleotide sequence ID" value="NZ_JAMZEK010000001.1"/>
</dbReference>